<dbReference type="InterPro" id="IPR029061">
    <property type="entry name" value="THDP-binding"/>
</dbReference>
<accession>A0A562KTX0</accession>
<dbReference type="InterPro" id="IPR005474">
    <property type="entry name" value="Transketolase_N"/>
</dbReference>
<reference evidence="2 3" key="1">
    <citation type="journal article" date="2015" name="Stand. Genomic Sci.">
        <title>Genomic Encyclopedia of Bacterial and Archaeal Type Strains, Phase III: the genomes of soil and plant-associated and newly described type strains.</title>
        <authorList>
            <person name="Whitman W.B."/>
            <person name="Woyke T."/>
            <person name="Klenk H.P."/>
            <person name="Zhou Y."/>
            <person name="Lilburn T.G."/>
            <person name="Beck B.J."/>
            <person name="De Vos P."/>
            <person name="Vandamme P."/>
            <person name="Eisen J.A."/>
            <person name="Garrity G."/>
            <person name="Hugenholtz P."/>
            <person name="Kyrpides N.C."/>
        </authorList>
    </citation>
    <scope>NUCLEOTIDE SEQUENCE [LARGE SCALE GENOMIC DNA]</scope>
    <source>
        <strain evidence="2 3">CGMCC 1.10947</strain>
    </source>
</reference>
<dbReference type="Pfam" id="PF00456">
    <property type="entry name" value="Transketolase_N"/>
    <property type="match status" value="1"/>
</dbReference>
<dbReference type="SUPFAM" id="SSF52518">
    <property type="entry name" value="Thiamin diphosphate-binding fold (THDP-binding)"/>
    <property type="match status" value="1"/>
</dbReference>
<protein>
    <submittedName>
        <fullName evidence="2">Transketolase</fullName>
    </submittedName>
</protein>
<evidence type="ECO:0000313" key="2">
    <source>
        <dbReference type="EMBL" id="TWH98807.1"/>
    </source>
</evidence>
<dbReference type="AlphaFoldDB" id="A0A562KTX0"/>
<comment type="caution">
    <text evidence="2">The sequence shown here is derived from an EMBL/GenBank/DDBJ whole genome shotgun (WGS) entry which is preliminary data.</text>
</comment>
<dbReference type="OrthoDB" id="8732661at2"/>
<proteinExistence type="predicted"/>
<sequence>MISNSVNLPDKAKWVWRETLSVHRRAPETRIASSLSSIEIFVALYYGGVLNIHPTDPRWDGRDRCVISKGHGSICMYPILADLGFFPAAELDRVCKAGGILGGIPDPIIPGYETVNGSLGHGLGVGAGMALGLKRGGSKQRVFVVCGDGELHEGANWEAIMFASQHELDNLHLIVDNNSIAMLGFTDDIVSHAGLVKRLEAFGWQCLEVDGHDVLAVQEQLLSLKAISNGRPKALVARTLKGRGVPGLENEALSHIMAPKAELLEELLKASDER</sequence>
<name>A0A562KTX0_9BRAD</name>
<dbReference type="Gene3D" id="3.40.50.970">
    <property type="match status" value="1"/>
</dbReference>
<gene>
    <name evidence="2" type="ORF">IQ17_05664</name>
</gene>
<feature type="domain" description="Transketolase N-terminal" evidence="1">
    <location>
        <begin position="38"/>
        <end position="261"/>
    </location>
</feature>
<dbReference type="CDD" id="cd02012">
    <property type="entry name" value="TPP_TK"/>
    <property type="match status" value="1"/>
</dbReference>
<dbReference type="Proteomes" id="UP000317176">
    <property type="component" value="Unassembled WGS sequence"/>
</dbReference>
<dbReference type="EMBL" id="VLKL01000020">
    <property type="protein sequence ID" value="TWH98807.1"/>
    <property type="molecule type" value="Genomic_DNA"/>
</dbReference>
<organism evidence="2 3">
    <name type="scientific">Bradyrhizobium daqingense</name>
    <dbReference type="NCBI Taxonomy" id="993502"/>
    <lineage>
        <taxon>Bacteria</taxon>
        <taxon>Pseudomonadati</taxon>
        <taxon>Pseudomonadota</taxon>
        <taxon>Alphaproteobacteria</taxon>
        <taxon>Hyphomicrobiales</taxon>
        <taxon>Nitrobacteraceae</taxon>
        <taxon>Bradyrhizobium</taxon>
    </lineage>
</organism>
<evidence type="ECO:0000259" key="1">
    <source>
        <dbReference type="Pfam" id="PF00456"/>
    </source>
</evidence>
<dbReference type="PANTHER" id="PTHR47514:SF2">
    <property type="entry name" value="TRANSKETOLASE"/>
    <property type="match status" value="1"/>
</dbReference>
<dbReference type="PANTHER" id="PTHR47514">
    <property type="entry name" value="TRANSKETOLASE N-TERMINAL SECTION-RELATED"/>
    <property type="match status" value="1"/>
</dbReference>
<keyword evidence="3" id="KW-1185">Reference proteome</keyword>
<evidence type="ECO:0000313" key="3">
    <source>
        <dbReference type="Proteomes" id="UP000317176"/>
    </source>
</evidence>